<organism evidence="2 3">
    <name type="scientific">Stieleria varia</name>
    <dbReference type="NCBI Taxonomy" id="2528005"/>
    <lineage>
        <taxon>Bacteria</taxon>
        <taxon>Pseudomonadati</taxon>
        <taxon>Planctomycetota</taxon>
        <taxon>Planctomycetia</taxon>
        <taxon>Pirellulales</taxon>
        <taxon>Pirellulaceae</taxon>
        <taxon>Stieleria</taxon>
    </lineage>
</organism>
<sequence length="285" mass="32367">MLSHWLAKSIIGGVLFLVLLVTVSNTHLLELVGYLRATADETVEELQDNVPQAVRDRKLKNELDHARDQIVDRRVQLSLAESKTRKLDEEIESLTARVARREDVLAEAYPALEQASKNQAEMITFAGKQWKAEELAAQVDDLLSQQELDEQQLQIRTEALTRYQESIKEGNAVISQMELELVRADNEIAGLKLRREQARQESDLLELVSAQRDQGSVHAGIRSDLDKLRDSVDEEEARNQAHRAVSGGVLQKSELSQSWERMERLKALHEKRQSKLESAQSNDDE</sequence>
<evidence type="ECO:0000313" key="2">
    <source>
        <dbReference type="EMBL" id="TWU00972.1"/>
    </source>
</evidence>
<protein>
    <recommendedName>
        <fullName evidence="4">Chromosome partition protein Smc</fullName>
    </recommendedName>
</protein>
<dbReference type="AlphaFoldDB" id="A0A5C6APS8"/>
<dbReference type="EMBL" id="SJPN01000005">
    <property type="protein sequence ID" value="TWU00972.1"/>
    <property type="molecule type" value="Genomic_DNA"/>
</dbReference>
<evidence type="ECO:0000313" key="3">
    <source>
        <dbReference type="Proteomes" id="UP000320176"/>
    </source>
</evidence>
<comment type="caution">
    <text evidence="2">The sequence shown here is derived from an EMBL/GenBank/DDBJ whole genome shotgun (WGS) entry which is preliminary data.</text>
</comment>
<reference evidence="2 3" key="1">
    <citation type="submission" date="2019-02" db="EMBL/GenBank/DDBJ databases">
        <title>Deep-cultivation of Planctomycetes and their phenomic and genomic characterization uncovers novel biology.</title>
        <authorList>
            <person name="Wiegand S."/>
            <person name="Jogler M."/>
            <person name="Boedeker C."/>
            <person name="Pinto D."/>
            <person name="Vollmers J."/>
            <person name="Rivas-Marin E."/>
            <person name="Kohn T."/>
            <person name="Peeters S.H."/>
            <person name="Heuer A."/>
            <person name="Rast P."/>
            <person name="Oberbeckmann S."/>
            <person name="Bunk B."/>
            <person name="Jeske O."/>
            <person name="Meyerdierks A."/>
            <person name="Storesund J.E."/>
            <person name="Kallscheuer N."/>
            <person name="Luecker S."/>
            <person name="Lage O.M."/>
            <person name="Pohl T."/>
            <person name="Merkel B.J."/>
            <person name="Hornburger P."/>
            <person name="Mueller R.-W."/>
            <person name="Bruemmer F."/>
            <person name="Labrenz M."/>
            <person name="Spormann A.M."/>
            <person name="Op Den Camp H."/>
            <person name="Overmann J."/>
            <person name="Amann R."/>
            <person name="Jetten M.S.M."/>
            <person name="Mascher T."/>
            <person name="Medema M.H."/>
            <person name="Devos D.P."/>
            <person name="Kaster A.-K."/>
            <person name="Ovreas L."/>
            <person name="Rohde M."/>
            <person name="Galperin M.Y."/>
            <person name="Jogler C."/>
        </authorList>
    </citation>
    <scope>NUCLEOTIDE SEQUENCE [LARGE SCALE GENOMIC DNA]</scope>
    <source>
        <strain evidence="2 3">Pla52n</strain>
    </source>
</reference>
<gene>
    <name evidence="2" type="ORF">Pla52n_43420</name>
</gene>
<dbReference type="RefSeq" id="WP_231742154.1">
    <property type="nucleotide sequence ID" value="NZ_CP151726.1"/>
</dbReference>
<evidence type="ECO:0008006" key="4">
    <source>
        <dbReference type="Google" id="ProtNLM"/>
    </source>
</evidence>
<feature type="coiled-coil region" evidence="1">
    <location>
        <begin position="132"/>
        <end position="282"/>
    </location>
</feature>
<name>A0A5C6APS8_9BACT</name>
<evidence type="ECO:0000256" key="1">
    <source>
        <dbReference type="SAM" id="Coils"/>
    </source>
</evidence>
<accession>A0A5C6APS8</accession>
<dbReference type="Proteomes" id="UP000320176">
    <property type="component" value="Unassembled WGS sequence"/>
</dbReference>
<proteinExistence type="predicted"/>
<keyword evidence="3" id="KW-1185">Reference proteome</keyword>
<keyword evidence="1" id="KW-0175">Coiled coil</keyword>